<dbReference type="STRING" id="1520.LF65_02914"/>
<dbReference type="PANTHER" id="PTHR22916:SF3">
    <property type="entry name" value="UDP-GLCNAC:BETAGAL BETA-1,3-N-ACETYLGLUCOSAMINYLTRANSFERASE-LIKE PROTEIN 1"/>
    <property type="match status" value="1"/>
</dbReference>
<dbReference type="PANTHER" id="PTHR22916">
    <property type="entry name" value="GLYCOSYLTRANSFERASE"/>
    <property type="match status" value="1"/>
</dbReference>
<gene>
    <name evidence="2" type="ORF">LF65_02914</name>
</gene>
<dbReference type="CDD" id="cd00761">
    <property type="entry name" value="Glyco_tranf_GTA_type"/>
    <property type="match status" value="1"/>
</dbReference>
<dbReference type="EMBL" id="CP010086">
    <property type="protein sequence ID" value="AJG99484.1"/>
    <property type="molecule type" value="Genomic_DNA"/>
</dbReference>
<dbReference type="RefSeq" id="WP_041896947.1">
    <property type="nucleotide sequence ID" value="NZ_CP010086.2"/>
</dbReference>
<dbReference type="OrthoDB" id="396512at2"/>
<evidence type="ECO:0000259" key="1">
    <source>
        <dbReference type="Pfam" id="PF00535"/>
    </source>
</evidence>
<dbReference type="InterPro" id="IPR001173">
    <property type="entry name" value="Glyco_trans_2-like"/>
</dbReference>
<evidence type="ECO:0000313" key="3">
    <source>
        <dbReference type="Proteomes" id="UP000031866"/>
    </source>
</evidence>
<dbReference type="Pfam" id="PF00535">
    <property type="entry name" value="Glycos_transf_2"/>
    <property type="match status" value="1"/>
</dbReference>
<dbReference type="KEGG" id="cbei:LF65_02914"/>
<organism evidence="2 3">
    <name type="scientific">Clostridium beijerinckii</name>
    <name type="common">Clostridium MP</name>
    <dbReference type="NCBI Taxonomy" id="1520"/>
    <lineage>
        <taxon>Bacteria</taxon>
        <taxon>Bacillati</taxon>
        <taxon>Bacillota</taxon>
        <taxon>Clostridia</taxon>
        <taxon>Eubacteriales</taxon>
        <taxon>Clostridiaceae</taxon>
        <taxon>Clostridium</taxon>
    </lineage>
</organism>
<feature type="domain" description="Glycosyltransferase 2-like" evidence="1">
    <location>
        <begin position="8"/>
        <end position="130"/>
    </location>
</feature>
<dbReference type="SUPFAM" id="SSF53448">
    <property type="entry name" value="Nucleotide-diphospho-sugar transferases"/>
    <property type="match status" value="1"/>
</dbReference>
<name>A0A0B5QB72_CLOBE</name>
<protein>
    <recommendedName>
        <fullName evidence="1">Glycosyltransferase 2-like domain-containing protein</fullName>
    </recommendedName>
</protein>
<dbReference type="Gene3D" id="3.90.550.10">
    <property type="entry name" value="Spore Coat Polysaccharide Biosynthesis Protein SpsA, Chain A"/>
    <property type="match status" value="1"/>
</dbReference>
<proteinExistence type="predicted"/>
<dbReference type="AlphaFoldDB" id="A0A0B5QB72"/>
<dbReference type="GO" id="GO:0016758">
    <property type="term" value="F:hexosyltransferase activity"/>
    <property type="evidence" value="ECO:0007669"/>
    <property type="project" value="UniProtKB-ARBA"/>
</dbReference>
<dbReference type="Proteomes" id="UP000031866">
    <property type="component" value="Chromosome"/>
</dbReference>
<accession>A0A0B5QB72</accession>
<sequence>MDNSNLVSVLVLSYNNLKYINDCLNSILEQNYPYIEIIISDDFSNDFQKNEIQQYIEANRKENLVNYVINQNSCNLGIVKNLNNAINLATGNYFINLACDDVLFDSKVISSIVDFYSKTNFLVAAGHVAQYD</sequence>
<reference evidence="3" key="1">
    <citation type="submission" date="2014-12" db="EMBL/GenBank/DDBJ databases">
        <title>Genome sequence of Clostridium beijerinckii strain 59B.</title>
        <authorList>
            <person name="Little G.T."/>
            <person name="Minton N.P."/>
        </authorList>
    </citation>
    <scope>NUCLEOTIDE SEQUENCE [LARGE SCALE GENOMIC DNA]</scope>
    <source>
        <strain evidence="3">59B</strain>
    </source>
</reference>
<evidence type="ECO:0000313" key="2">
    <source>
        <dbReference type="EMBL" id="AJG99484.1"/>
    </source>
</evidence>
<dbReference type="InterPro" id="IPR029044">
    <property type="entry name" value="Nucleotide-diphossugar_trans"/>
</dbReference>